<dbReference type="EMBL" id="FOXX01000003">
    <property type="protein sequence ID" value="SFQ47126.1"/>
    <property type="molecule type" value="Genomic_DNA"/>
</dbReference>
<dbReference type="RefSeq" id="WP_268801496.1">
    <property type="nucleotide sequence ID" value="NZ_FOXX01000003.1"/>
</dbReference>
<evidence type="ECO:0000313" key="2">
    <source>
        <dbReference type="Proteomes" id="UP000182762"/>
    </source>
</evidence>
<comment type="caution">
    <text evidence="1">The sequence shown here is derived from an EMBL/GenBank/DDBJ whole genome shotgun (WGS) entry which is preliminary data.</text>
</comment>
<evidence type="ECO:0000313" key="1">
    <source>
        <dbReference type="EMBL" id="SFQ47126.1"/>
    </source>
</evidence>
<protein>
    <submittedName>
        <fullName evidence="1">Uncharacterized protein</fullName>
    </submittedName>
</protein>
<name>A0A1I5YSE3_9BACI</name>
<reference evidence="1 2" key="1">
    <citation type="submission" date="2016-10" db="EMBL/GenBank/DDBJ databases">
        <authorList>
            <person name="Varghese N."/>
            <person name="Submissions S."/>
        </authorList>
    </citation>
    <scope>NUCLEOTIDE SEQUENCE [LARGE SCALE GENOMIC DNA]</scope>
    <source>
        <strain evidence="1 2">DSM 13796</strain>
    </source>
</reference>
<dbReference type="GeneID" id="93713987"/>
<proteinExistence type="predicted"/>
<keyword evidence="2" id="KW-1185">Reference proteome</keyword>
<gene>
    <name evidence="1" type="ORF">SAMN02745910_01529</name>
</gene>
<accession>A0A1I5YSE3</accession>
<dbReference type="Proteomes" id="UP000182762">
    <property type="component" value="Unassembled WGS sequence"/>
</dbReference>
<sequence>MAQPAHTESDYFGTECEDPAIGEMKLKEELEKYLEVVYDVKFP</sequence>
<organism evidence="1 2">
    <name type="scientific">Priestia endophytica DSM 13796</name>
    <dbReference type="NCBI Taxonomy" id="1121089"/>
    <lineage>
        <taxon>Bacteria</taxon>
        <taxon>Bacillati</taxon>
        <taxon>Bacillota</taxon>
        <taxon>Bacilli</taxon>
        <taxon>Bacillales</taxon>
        <taxon>Bacillaceae</taxon>
        <taxon>Priestia</taxon>
    </lineage>
</organism>